<dbReference type="PRINTS" id="PR00149">
    <property type="entry name" value="FUMRATELYASE"/>
</dbReference>
<feature type="domain" description="Fumarate lyase N-terminal" evidence="1">
    <location>
        <begin position="1"/>
        <end position="308"/>
    </location>
</feature>
<dbReference type="InterPro" id="IPR024083">
    <property type="entry name" value="Fumarase/histidase_N"/>
</dbReference>
<dbReference type="Gene3D" id="1.20.200.10">
    <property type="entry name" value="Fumarase/aspartase (Central domain)"/>
    <property type="match status" value="1"/>
</dbReference>
<proteinExistence type="predicted"/>
<keyword evidence="2" id="KW-0456">Lyase</keyword>
<organism evidence="2">
    <name type="scientific">uncultured spirochete</name>
    <dbReference type="NCBI Taxonomy" id="156406"/>
    <lineage>
        <taxon>Bacteria</taxon>
        <taxon>Pseudomonadati</taxon>
        <taxon>Spirochaetota</taxon>
        <taxon>Spirochaetia</taxon>
        <taxon>Spirochaetales</taxon>
        <taxon>environmental samples</taxon>
    </lineage>
</organism>
<reference evidence="2" key="1">
    <citation type="submission" date="2017-02" db="EMBL/GenBank/DDBJ databases">
        <authorList>
            <person name="Regsiter A."/>
            <person name="William W."/>
        </authorList>
    </citation>
    <scope>NUCLEOTIDE SEQUENCE</scope>
    <source>
        <strain evidence="2">Bib</strain>
    </source>
</reference>
<dbReference type="EC" id="4.3.1.1" evidence="2"/>
<dbReference type="PROSITE" id="PS00163">
    <property type="entry name" value="FUMARATE_LYASES"/>
    <property type="match status" value="1"/>
</dbReference>
<evidence type="ECO:0000313" key="2">
    <source>
        <dbReference type="EMBL" id="SLM13447.1"/>
    </source>
</evidence>
<dbReference type="EMBL" id="FWDM01000022">
    <property type="protein sequence ID" value="SLM13447.1"/>
    <property type="molecule type" value="Genomic_DNA"/>
</dbReference>
<dbReference type="PANTHER" id="PTHR42696">
    <property type="entry name" value="ASPARTATE AMMONIA-LYASE"/>
    <property type="match status" value="1"/>
</dbReference>
<accession>A0A3P3XJ40</accession>
<dbReference type="AlphaFoldDB" id="A0A3P3XJ40"/>
<dbReference type="GO" id="GO:0008797">
    <property type="term" value="F:aspartate ammonia-lyase activity"/>
    <property type="evidence" value="ECO:0007669"/>
    <property type="project" value="UniProtKB-EC"/>
</dbReference>
<name>A0A3P3XJ40_9SPIR</name>
<protein>
    <submittedName>
        <fullName evidence="2">Aspartate ammonia-lyase</fullName>
        <ecNumber evidence="2">4.3.1.1</ecNumber>
    </submittedName>
</protein>
<dbReference type="InterPro" id="IPR008948">
    <property type="entry name" value="L-Aspartase-like"/>
</dbReference>
<dbReference type="GO" id="GO:0006531">
    <property type="term" value="P:aspartate metabolic process"/>
    <property type="evidence" value="ECO:0007669"/>
    <property type="project" value="TreeGrafter"/>
</dbReference>
<dbReference type="SUPFAM" id="SSF48557">
    <property type="entry name" value="L-aspartase-like"/>
    <property type="match status" value="1"/>
</dbReference>
<dbReference type="InterPro" id="IPR000362">
    <property type="entry name" value="Fumarate_lyase_fam"/>
</dbReference>
<dbReference type="Pfam" id="PF00206">
    <property type="entry name" value="Lyase_1"/>
    <property type="match status" value="1"/>
</dbReference>
<dbReference type="InterPro" id="IPR051546">
    <property type="entry name" value="Aspartate_Ammonia-Lyase"/>
</dbReference>
<gene>
    <name evidence="2" type="ORF">SPIROBIBN47_290070</name>
</gene>
<dbReference type="InterPro" id="IPR020557">
    <property type="entry name" value="Fumarate_lyase_CS"/>
</dbReference>
<sequence length="449" mass="49237">MYGEQTRHAVENFGRGQTPRDFIAALAEVKKAIFTAIQESEHRYAPEVYAAICTAIEEIRCGLHDAAFPLPLAQGGAGTSLHMNFNEVLASLVQSRTNVPFHFLDEGARYQSTNDVIATAVIIVACRRLREIEAGVIALQEALVAKEQAWRGIVVTGRTEWQDALPMSLAQVAGAWAGAVERDRWRLHKIKERLRTVPLGGTAIGTAFFVPPEYLFLAEKHLRAITGLPLSRSQNLPDAIANQDQLAEVASGFSLVAGTIIKLCNDLFFYTSSAVRELVHPSLQWGSTIMPFKTNPVMIEYAKGLAMRANAYCSAVMQYAHEGNLQLNAFLPFILDGLLHASDDLGEALRALSEKLLPRLEASVTKIVYNLHSSLALLNALRAVVPYEALKTFYESHCKEGACFPFASIEELVRTLSKESGIAEEILYSQLEAFAPTKPGAMSAPPEKP</sequence>
<evidence type="ECO:0000259" key="1">
    <source>
        <dbReference type="Pfam" id="PF00206"/>
    </source>
</evidence>
<dbReference type="InterPro" id="IPR022761">
    <property type="entry name" value="Fumarate_lyase_N"/>
</dbReference>
<dbReference type="PANTHER" id="PTHR42696:SF2">
    <property type="entry name" value="ASPARTATE AMMONIA-LYASE"/>
    <property type="match status" value="1"/>
</dbReference>
<dbReference type="GO" id="GO:0005829">
    <property type="term" value="C:cytosol"/>
    <property type="evidence" value="ECO:0007669"/>
    <property type="project" value="TreeGrafter"/>
</dbReference>
<dbReference type="Gene3D" id="1.10.275.10">
    <property type="entry name" value="Fumarase/aspartase (N-terminal domain)"/>
    <property type="match status" value="1"/>
</dbReference>
<dbReference type="PRINTS" id="PR00145">
    <property type="entry name" value="ARGSUCLYASE"/>
</dbReference>